<dbReference type="InterPro" id="IPR051348">
    <property type="entry name" value="U-box_ubiquitin_ligases"/>
</dbReference>
<dbReference type="SMART" id="SM00504">
    <property type="entry name" value="Ubox"/>
    <property type="match status" value="1"/>
</dbReference>
<dbReference type="EC" id="2.3.2.27" evidence="4"/>
<dbReference type="InterPro" id="IPR013083">
    <property type="entry name" value="Znf_RING/FYVE/PHD"/>
</dbReference>
<feature type="region of interest" description="Disordered" evidence="7">
    <location>
        <begin position="244"/>
        <end position="265"/>
    </location>
</feature>
<dbReference type="InterPro" id="IPR003613">
    <property type="entry name" value="Ubox_domain"/>
</dbReference>
<reference evidence="10" key="1">
    <citation type="journal article" date="2013" name="Nat. Genet.">
        <title>The Capsella rubella genome and the genomic consequences of rapid mating system evolution.</title>
        <authorList>
            <person name="Slotte T."/>
            <person name="Hazzouri K.M."/>
            <person name="Agren J.A."/>
            <person name="Koenig D."/>
            <person name="Maumus F."/>
            <person name="Guo Y.L."/>
            <person name="Steige K."/>
            <person name="Platts A.E."/>
            <person name="Escobar J.S."/>
            <person name="Newman L.K."/>
            <person name="Wang W."/>
            <person name="Mandakova T."/>
            <person name="Vello E."/>
            <person name="Smith L.M."/>
            <person name="Henz S.R."/>
            <person name="Steffen J."/>
            <person name="Takuno S."/>
            <person name="Brandvain Y."/>
            <person name="Coop G."/>
            <person name="Andolfatto P."/>
            <person name="Hu T.T."/>
            <person name="Blanchette M."/>
            <person name="Clark R.M."/>
            <person name="Quesneville H."/>
            <person name="Nordborg M."/>
            <person name="Gaut B.S."/>
            <person name="Lysak M.A."/>
            <person name="Jenkins J."/>
            <person name="Grimwood J."/>
            <person name="Chapman J."/>
            <person name="Prochnik S."/>
            <person name="Shu S."/>
            <person name="Rokhsar D."/>
            <person name="Schmutz J."/>
            <person name="Weigel D."/>
            <person name="Wright S.I."/>
        </authorList>
    </citation>
    <scope>NUCLEOTIDE SEQUENCE [LARGE SCALE GENOMIC DNA]</scope>
    <source>
        <strain evidence="10">cv. Monte Gargano</strain>
    </source>
</reference>
<comment type="catalytic activity">
    <reaction evidence="1">
        <text>S-ubiquitinyl-[E2 ubiquitin-conjugating enzyme]-L-cysteine + [acceptor protein]-L-lysine = [E2 ubiquitin-conjugating enzyme]-L-cysteine + N(6)-ubiquitinyl-[acceptor protein]-L-lysine.</text>
        <dbReference type="EC" id="2.3.2.27"/>
    </reaction>
</comment>
<dbReference type="UniPathway" id="UPA00143"/>
<evidence type="ECO:0000313" key="10">
    <source>
        <dbReference type="Proteomes" id="UP000029121"/>
    </source>
</evidence>
<dbReference type="PANTHER" id="PTHR45647:SF139">
    <property type="entry name" value="OS02G0152300 PROTEIN"/>
    <property type="match status" value="1"/>
</dbReference>
<dbReference type="PROSITE" id="PS51698">
    <property type="entry name" value="U_BOX"/>
    <property type="match status" value="1"/>
</dbReference>
<proteinExistence type="predicted"/>
<evidence type="ECO:0000256" key="2">
    <source>
        <dbReference type="ARBA" id="ARBA00003861"/>
    </source>
</evidence>
<keyword evidence="10" id="KW-1185">Reference proteome</keyword>
<dbReference type="EMBL" id="KB870809">
    <property type="protein sequence ID" value="EOA26048.1"/>
    <property type="molecule type" value="Genomic_DNA"/>
</dbReference>
<dbReference type="GO" id="GO:0061630">
    <property type="term" value="F:ubiquitin protein ligase activity"/>
    <property type="evidence" value="ECO:0007669"/>
    <property type="project" value="UniProtKB-EC"/>
</dbReference>
<dbReference type="PANTHER" id="PTHR45647">
    <property type="entry name" value="OS02G0152300 PROTEIN"/>
    <property type="match status" value="1"/>
</dbReference>
<dbReference type="AlphaFoldDB" id="R0HQ35"/>
<name>R0HQ35_9BRAS</name>
<organism evidence="9 10">
    <name type="scientific">Capsella rubella</name>
    <dbReference type="NCBI Taxonomy" id="81985"/>
    <lineage>
        <taxon>Eukaryota</taxon>
        <taxon>Viridiplantae</taxon>
        <taxon>Streptophyta</taxon>
        <taxon>Embryophyta</taxon>
        <taxon>Tracheophyta</taxon>
        <taxon>Spermatophyta</taxon>
        <taxon>Magnoliopsida</taxon>
        <taxon>eudicotyledons</taxon>
        <taxon>Gunneridae</taxon>
        <taxon>Pentapetalae</taxon>
        <taxon>rosids</taxon>
        <taxon>malvids</taxon>
        <taxon>Brassicales</taxon>
        <taxon>Brassicaceae</taxon>
        <taxon>Camelineae</taxon>
        <taxon>Capsella</taxon>
    </lineage>
</organism>
<evidence type="ECO:0000259" key="8">
    <source>
        <dbReference type="PROSITE" id="PS51698"/>
    </source>
</evidence>
<dbReference type="Pfam" id="PF04564">
    <property type="entry name" value="U-box"/>
    <property type="match status" value="1"/>
</dbReference>
<dbReference type="SUPFAM" id="SSF57850">
    <property type="entry name" value="RING/U-box"/>
    <property type="match status" value="1"/>
</dbReference>
<evidence type="ECO:0000256" key="6">
    <source>
        <dbReference type="ARBA" id="ARBA00022786"/>
    </source>
</evidence>
<dbReference type="eggNOG" id="ENOG502SN9F">
    <property type="taxonomic scope" value="Eukaryota"/>
</dbReference>
<evidence type="ECO:0000256" key="7">
    <source>
        <dbReference type="SAM" id="MobiDB-lite"/>
    </source>
</evidence>
<protein>
    <recommendedName>
        <fullName evidence="4">RING-type E3 ubiquitin transferase</fullName>
        <ecNumber evidence="4">2.3.2.27</ecNumber>
    </recommendedName>
</protein>
<dbReference type="GO" id="GO:0016567">
    <property type="term" value="P:protein ubiquitination"/>
    <property type="evidence" value="ECO:0007669"/>
    <property type="project" value="UniProtKB-UniPathway"/>
</dbReference>
<evidence type="ECO:0000256" key="3">
    <source>
        <dbReference type="ARBA" id="ARBA00004906"/>
    </source>
</evidence>
<comment type="function">
    <text evidence="2">Functions as an E3 ubiquitin ligase.</text>
</comment>
<dbReference type="CDD" id="cd16655">
    <property type="entry name" value="RING-Ubox_WDSUB1-like"/>
    <property type="match status" value="1"/>
</dbReference>
<evidence type="ECO:0000256" key="4">
    <source>
        <dbReference type="ARBA" id="ARBA00012483"/>
    </source>
</evidence>
<dbReference type="Proteomes" id="UP000029121">
    <property type="component" value="Unassembled WGS sequence"/>
</dbReference>
<comment type="pathway">
    <text evidence="3">Protein modification; protein ubiquitination.</text>
</comment>
<accession>R0HQ35</accession>
<keyword evidence="5" id="KW-0808">Transferase</keyword>
<gene>
    <name evidence="9" type="ORF">CARUB_v10019463mg</name>
</gene>
<feature type="compositionally biased region" description="Basic and acidic residues" evidence="7">
    <location>
        <begin position="244"/>
        <end position="263"/>
    </location>
</feature>
<evidence type="ECO:0000256" key="1">
    <source>
        <dbReference type="ARBA" id="ARBA00000900"/>
    </source>
</evidence>
<evidence type="ECO:0000313" key="9">
    <source>
        <dbReference type="EMBL" id="EOA26048.1"/>
    </source>
</evidence>
<feature type="domain" description="U-box" evidence="8">
    <location>
        <begin position="283"/>
        <end position="346"/>
    </location>
</feature>
<evidence type="ECO:0000256" key="5">
    <source>
        <dbReference type="ARBA" id="ARBA00022679"/>
    </source>
</evidence>
<dbReference type="Gene3D" id="3.30.40.10">
    <property type="entry name" value="Zinc/RING finger domain, C3HC4 (zinc finger)"/>
    <property type="match status" value="1"/>
</dbReference>
<sequence length="367" mass="42159">MTPKIPIHEMVKMVGSLRLCGTDIADSVATDMRETLVDEKIYIAVTGRDLESKSSLVWAVQNSGAKEYCIVHVHQPIKYLSPNMRDLQSKKAIYIRSEAPATCQIWFTCNGYLICSSSLSQSEITRRTESLPSSSITEEDNRIRIQVAVVEAENSKREARFEAKQSENEYFEEMKHRRETEKTLSKVKEELGKMRSASETRRAKSNMVIRKLQGNYTLSMKALRRLREEQEELKMELTQLREVSKLKSKREEEEASPSKDHEPPQYFICPITQRHRCLLRHLQDIMEDPHVAADGFTYEREAIRGWFERGHKTSPMTNNSLTHTCLVPNIALRSANKNGFKLGAPESFEQRSSACKDENQKGVFLIP</sequence>
<keyword evidence="6" id="KW-0833">Ubl conjugation pathway</keyword>